<gene>
    <name evidence="1" type="ORF">TM448A00064_0121</name>
    <name evidence="2" type="ORF">TM448B00061_0130</name>
</gene>
<evidence type="ECO:0000313" key="1">
    <source>
        <dbReference type="EMBL" id="QJA43942.1"/>
    </source>
</evidence>
<evidence type="ECO:0000313" key="2">
    <source>
        <dbReference type="EMBL" id="QJH93510.1"/>
    </source>
</evidence>
<name>A0A6H1Z908_9ZZZZ</name>
<sequence>MAKAIPDFLQSAVPMMLCPSCEDYMCGIIQMEVVPDRGGWLLNASTYYLLASCPCGAHWAAQFLSDGGWHR</sequence>
<dbReference type="AlphaFoldDB" id="A0A6H1Z908"/>
<proteinExistence type="predicted"/>
<dbReference type="EMBL" id="MT143971">
    <property type="protein sequence ID" value="QJA43942.1"/>
    <property type="molecule type" value="Genomic_DNA"/>
</dbReference>
<dbReference type="EMBL" id="MT144588">
    <property type="protein sequence ID" value="QJH93510.1"/>
    <property type="molecule type" value="Genomic_DNA"/>
</dbReference>
<protein>
    <submittedName>
        <fullName evidence="1">Uncharacterized protein</fullName>
    </submittedName>
</protein>
<organism evidence="1">
    <name type="scientific">viral metagenome</name>
    <dbReference type="NCBI Taxonomy" id="1070528"/>
    <lineage>
        <taxon>unclassified sequences</taxon>
        <taxon>metagenomes</taxon>
        <taxon>organismal metagenomes</taxon>
    </lineage>
</organism>
<accession>A0A6H1Z908</accession>
<reference evidence="1" key="1">
    <citation type="submission" date="2020-03" db="EMBL/GenBank/DDBJ databases">
        <title>The deep terrestrial virosphere.</title>
        <authorList>
            <person name="Holmfeldt K."/>
            <person name="Nilsson E."/>
            <person name="Simone D."/>
            <person name="Lopez-Fernandez M."/>
            <person name="Wu X."/>
            <person name="de Brujin I."/>
            <person name="Lundin D."/>
            <person name="Andersson A."/>
            <person name="Bertilsson S."/>
            <person name="Dopson M."/>
        </authorList>
    </citation>
    <scope>NUCLEOTIDE SEQUENCE</scope>
    <source>
        <strain evidence="1">TM448A00064</strain>
        <strain evidence="2">TM448B00061</strain>
    </source>
</reference>